<dbReference type="SUPFAM" id="SSF48452">
    <property type="entry name" value="TPR-like"/>
    <property type="match status" value="1"/>
</dbReference>
<name>A0ABU3GN54_9SPHI</name>
<dbReference type="Pfam" id="PF07980">
    <property type="entry name" value="SusD_RagB"/>
    <property type="match status" value="1"/>
</dbReference>
<dbReference type="InterPro" id="IPR011990">
    <property type="entry name" value="TPR-like_helical_dom_sf"/>
</dbReference>
<evidence type="ECO:0000256" key="4">
    <source>
        <dbReference type="ARBA" id="ARBA00023136"/>
    </source>
</evidence>
<dbReference type="RefSeq" id="WP_311946855.1">
    <property type="nucleotide sequence ID" value="NZ_JAVLVU010000001.1"/>
</dbReference>
<dbReference type="EMBL" id="JAVLVU010000001">
    <property type="protein sequence ID" value="MDT3401050.1"/>
    <property type="molecule type" value="Genomic_DNA"/>
</dbReference>
<feature type="domain" description="RagB/SusD" evidence="6">
    <location>
        <begin position="35"/>
        <end position="109"/>
    </location>
</feature>
<protein>
    <recommendedName>
        <fullName evidence="6">RagB/SusD domain-containing protein</fullName>
    </recommendedName>
</protein>
<evidence type="ECO:0000256" key="2">
    <source>
        <dbReference type="ARBA" id="ARBA00006275"/>
    </source>
</evidence>
<reference evidence="8" key="1">
    <citation type="submission" date="2023-07" db="EMBL/GenBank/DDBJ databases">
        <title>Functional and genomic diversity of the sorghum phyllosphere microbiome.</title>
        <authorList>
            <person name="Shade A."/>
        </authorList>
    </citation>
    <scope>NUCLEOTIDE SEQUENCE [LARGE SCALE GENOMIC DNA]</scope>
    <source>
        <strain evidence="8">SORGH_AS_0422</strain>
    </source>
</reference>
<gene>
    <name evidence="7" type="ORF">QE417_000122</name>
</gene>
<evidence type="ECO:0000313" key="7">
    <source>
        <dbReference type="EMBL" id="MDT3401050.1"/>
    </source>
</evidence>
<comment type="similarity">
    <text evidence="2">Belongs to the SusD family.</text>
</comment>
<evidence type="ECO:0000313" key="8">
    <source>
        <dbReference type="Proteomes" id="UP001258315"/>
    </source>
</evidence>
<organism evidence="7 8">
    <name type="scientific">Mucilaginibacter terrae</name>
    <dbReference type="NCBI Taxonomy" id="1955052"/>
    <lineage>
        <taxon>Bacteria</taxon>
        <taxon>Pseudomonadati</taxon>
        <taxon>Bacteroidota</taxon>
        <taxon>Sphingobacteriia</taxon>
        <taxon>Sphingobacteriales</taxon>
        <taxon>Sphingobacteriaceae</taxon>
        <taxon>Mucilaginibacter</taxon>
    </lineage>
</organism>
<evidence type="ECO:0000256" key="1">
    <source>
        <dbReference type="ARBA" id="ARBA00004442"/>
    </source>
</evidence>
<sequence length="154" mass="17739">MRKEIFYVLNSGNLAFRGSYTGARTRFFGGLATDEIYLNRSECLARAGNIDAAMQDLNTLLKTRWKTGTYVELKASNIQEALRIILSERRKELCFRNIRWSDLRRLNRDPNFQVTLTRTINNQVFTLLPNSGKYVLPLDPIETTSGGLEQNVRF</sequence>
<proteinExistence type="inferred from homology"/>
<dbReference type="InterPro" id="IPR012944">
    <property type="entry name" value="SusD_RagB_dom"/>
</dbReference>
<evidence type="ECO:0000256" key="5">
    <source>
        <dbReference type="ARBA" id="ARBA00023237"/>
    </source>
</evidence>
<keyword evidence="8" id="KW-1185">Reference proteome</keyword>
<evidence type="ECO:0000259" key="6">
    <source>
        <dbReference type="Pfam" id="PF07980"/>
    </source>
</evidence>
<keyword evidence="4" id="KW-0472">Membrane</keyword>
<comment type="caution">
    <text evidence="7">The sequence shown here is derived from an EMBL/GenBank/DDBJ whole genome shotgun (WGS) entry which is preliminary data.</text>
</comment>
<dbReference type="Proteomes" id="UP001258315">
    <property type="component" value="Unassembled WGS sequence"/>
</dbReference>
<dbReference type="Gene3D" id="1.25.40.390">
    <property type="match status" value="1"/>
</dbReference>
<evidence type="ECO:0000256" key="3">
    <source>
        <dbReference type="ARBA" id="ARBA00022729"/>
    </source>
</evidence>
<comment type="subcellular location">
    <subcellularLocation>
        <location evidence="1">Cell outer membrane</location>
    </subcellularLocation>
</comment>
<keyword evidence="5" id="KW-0998">Cell outer membrane</keyword>
<keyword evidence="3" id="KW-0732">Signal</keyword>
<accession>A0ABU3GN54</accession>